<feature type="compositionally biased region" description="Low complexity" evidence="1">
    <location>
        <begin position="44"/>
        <end position="54"/>
    </location>
</feature>
<proteinExistence type="predicted"/>
<organism evidence="2 3">
    <name type="scientific">Daphnia galeata</name>
    <dbReference type="NCBI Taxonomy" id="27404"/>
    <lineage>
        <taxon>Eukaryota</taxon>
        <taxon>Metazoa</taxon>
        <taxon>Ecdysozoa</taxon>
        <taxon>Arthropoda</taxon>
        <taxon>Crustacea</taxon>
        <taxon>Branchiopoda</taxon>
        <taxon>Diplostraca</taxon>
        <taxon>Cladocera</taxon>
        <taxon>Anomopoda</taxon>
        <taxon>Daphniidae</taxon>
        <taxon>Daphnia</taxon>
    </lineage>
</organism>
<keyword evidence="3" id="KW-1185">Reference proteome</keyword>
<name>A0A8J2S027_9CRUS</name>
<feature type="region of interest" description="Disordered" evidence="1">
    <location>
        <begin position="35"/>
        <end position="60"/>
    </location>
</feature>
<reference evidence="2" key="1">
    <citation type="submission" date="2021-11" db="EMBL/GenBank/DDBJ databases">
        <authorList>
            <person name="Schell T."/>
        </authorList>
    </citation>
    <scope>NUCLEOTIDE SEQUENCE</scope>
    <source>
        <strain evidence="2">M5</strain>
    </source>
</reference>
<protein>
    <submittedName>
        <fullName evidence="2">Uncharacterized protein</fullName>
    </submittedName>
</protein>
<sequence length="95" mass="10711">MLFVICPDSRFCKFSAILHATKSRRIIMILIRNPVTKNDTPPESQLQLSSTSSSRKVSDCPRALGSVDNTTTRVRIKVMFMQVAIVLKLYSYANC</sequence>
<gene>
    <name evidence="2" type="ORF">DGAL_LOCUS15990</name>
</gene>
<dbReference type="AlphaFoldDB" id="A0A8J2S027"/>
<evidence type="ECO:0000313" key="3">
    <source>
        <dbReference type="Proteomes" id="UP000789390"/>
    </source>
</evidence>
<dbReference type="Proteomes" id="UP000789390">
    <property type="component" value="Unassembled WGS sequence"/>
</dbReference>
<evidence type="ECO:0000256" key="1">
    <source>
        <dbReference type="SAM" id="MobiDB-lite"/>
    </source>
</evidence>
<comment type="caution">
    <text evidence="2">The sequence shown here is derived from an EMBL/GenBank/DDBJ whole genome shotgun (WGS) entry which is preliminary data.</text>
</comment>
<evidence type="ECO:0000313" key="2">
    <source>
        <dbReference type="EMBL" id="CAH0112275.1"/>
    </source>
</evidence>
<dbReference type="EMBL" id="CAKKLH010000325">
    <property type="protein sequence ID" value="CAH0112275.1"/>
    <property type="molecule type" value="Genomic_DNA"/>
</dbReference>
<accession>A0A8J2S027</accession>